<gene>
    <name evidence="2" type="ORF">FISHEDRAFT_73056</name>
</gene>
<keyword evidence="3" id="KW-1185">Reference proteome</keyword>
<evidence type="ECO:0000313" key="2">
    <source>
        <dbReference type="EMBL" id="KIY49015.1"/>
    </source>
</evidence>
<name>A0A0D7AE90_9AGAR</name>
<evidence type="ECO:0000256" key="1">
    <source>
        <dbReference type="SAM" id="MobiDB-lite"/>
    </source>
</evidence>
<dbReference type="AlphaFoldDB" id="A0A0D7AE90"/>
<dbReference type="EMBL" id="KN881746">
    <property type="protein sequence ID" value="KIY49015.1"/>
    <property type="molecule type" value="Genomic_DNA"/>
</dbReference>
<accession>A0A0D7AE90</accession>
<evidence type="ECO:0000313" key="3">
    <source>
        <dbReference type="Proteomes" id="UP000054144"/>
    </source>
</evidence>
<feature type="compositionally biased region" description="Polar residues" evidence="1">
    <location>
        <begin position="1"/>
        <end position="13"/>
    </location>
</feature>
<reference evidence="2 3" key="1">
    <citation type="journal article" date="2015" name="Fungal Genet. Biol.">
        <title>Evolution of novel wood decay mechanisms in Agaricales revealed by the genome sequences of Fistulina hepatica and Cylindrobasidium torrendii.</title>
        <authorList>
            <person name="Floudas D."/>
            <person name="Held B.W."/>
            <person name="Riley R."/>
            <person name="Nagy L.G."/>
            <person name="Koehler G."/>
            <person name="Ransdell A.S."/>
            <person name="Younus H."/>
            <person name="Chow J."/>
            <person name="Chiniquy J."/>
            <person name="Lipzen A."/>
            <person name="Tritt A."/>
            <person name="Sun H."/>
            <person name="Haridas S."/>
            <person name="LaButti K."/>
            <person name="Ohm R.A."/>
            <person name="Kues U."/>
            <person name="Blanchette R.A."/>
            <person name="Grigoriev I.V."/>
            <person name="Minto R.E."/>
            <person name="Hibbett D.S."/>
        </authorList>
    </citation>
    <scope>NUCLEOTIDE SEQUENCE [LARGE SCALE GENOMIC DNA]</scope>
    <source>
        <strain evidence="2 3">ATCC 64428</strain>
    </source>
</reference>
<proteinExistence type="predicted"/>
<sequence length="334" mass="38255">MPRNSTTKSSSARTRVPRWFLDSPGYTSPAESSAVFAGTSTSKHDIAFEDSEAFAMREFAGGKARSAHQTHREQSTPAPNVDLGMDIRTYDAVDALLMLSRSHEHPNVQPSKLKPSKLYSYPKDEIESQKKHRELLVKTFRKKRFATFDAEELMEPGDTEEDFASHARRARRLIAQEVSRAVKLELNPFVGRFTATQAICLPCDEWNLLDSRQLFYAGNLVGRHMRGKSGSKTGVNQCHPSDLVQLMIRTTDEIKEDTKHMMTHLGKFFEREMPVLRNSNVASSDEIMAYYDACCECWRQQWQDIQHHIIDVVRCDTCARTIEKARDRAENWCY</sequence>
<feature type="region of interest" description="Disordered" evidence="1">
    <location>
        <begin position="1"/>
        <end position="39"/>
    </location>
</feature>
<dbReference type="Proteomes" id="UP000054144">
    <property type="component" value="Unassembled WGS sequence"/>
</dbReference>
<feature type="region of interest" description="Disordered" evidence="1">
    <location>
        <begin position="61"/>
        <end position="83"/>
    </location>
</feature>
<protein>
    <submittedName>
        <fullName evidence="2">Uncharacterized protein</fullName>
    </submittedName>
</protein>
<organism evidence="2 3">
    <name type="scientific">Fistulina hepatica ATCC 64428</name>
    <dbReference type="NCBI Taxonomy" id="1128425"/>
    <lineage>
        <taxon>Eukaryota</taxon>
        <taxon>Fungi</taxon>
        <taxon>Dikarya</taxon>
        <taxon>Basidiomycota</taxon>
        <taxon>Agaricomycotina</taxon>
        <taxon>Agaricomycetes</taxon>
        <taxon>Agaricomycetidae</taxon>
        <taxon>Agaricales</taxon>
        <taxon>Fistulinaceae</taxon>
        <taxon>Fistulina</taxon>
    </lineage>
</organism>